<comment type="caution">
    <text evidence="1">The sequence shown here is derived from an EMBL/GenBank/DDBJ whole genome shotgun (WGS) entry which is preliminary data.</text>
</comment>
<evidence type="ECO:0000313" key="1">
    <source>
        <dbReference type="EMBL" id="GAI75160.1"/>
    </source>
</evidence>
<protein>
    <submittedName>
        <fullName evidence="1">Uncharacterized protein</fullName>
    </submittedName>
</protein>
<dbReference type="EMBL" id="BARW01011658">
    <property type="protein sequence ID" value="GAI75160.1"/>
    <property type="molecule type" value="Genomic_DNA"/>
</dbReference>
<gene>
    <name evidence="1" type="ORF">S12H4_22375</name>
</gene>
<organism evidence="1">
    <name type="scientific">marine sediment metagenome</name>
    <dbReference type="NCBI Taxonomy" id="412755"/>
    <lineage>
        <taxon>unclassified sequences</taxon>
        <taxon>metagenomes</taxon>
        <taxon>ecological metagenomes</taxon>
    </lineage>
</organism>
<reference evidence="1" key="1">
    <citation type="journal article" date="2014" name="Front. Microbiol.">
        <title>High frequency of phylogenetically diverse reductive dehalogenase-homologous genes in deep subseafloor sedimentary metagenomes.</title>
        <authorList>
            <person name="Kawai M."/>
            <person name="Futagami T."/>
            <person name="Toyoda A."/>
            <person name="Takaki Y."/>
            <person name="Nishi S."/>
            <person name="Hori S."/>
            <person name="Arai W."/>
            <person name="Tsubouchi T."/>
            <person name="Morono Y."/>
            <person name="Uchiyama I."/>
            <person name="Ito T."/>
            <person name="Fujiyama A."/>
            <person name="Inagaki F."/>
            <person name="Takami H."/>
        </authorList>
    </citation>
    <scope>NUCLEOTIDE SEQUENCE</scope>
    <source>
        <strain evidence="1">Expedition CK06-06</strain>
    </source>
</reference>
<accession>X1SIC8</accession>
<proteinExistence type="predicted"/>
<name>X1SIC8_9ZZZZ</name>
<dbReference type="AlphaFoldDB" id="X1SIC8"/>
<sequence length="222" mass="26367">MFQFEKLSVNQILMFSEIVRDSSLLQKEFIEKSYLRHALNFEDTIEFLQELDLVEISEDRLTLKPKYRKFLERFKEAQKPVEIAKKFILNSLINKKTPFAEYLDKFFSHFHLKDKHYEFAPSVSERLEYSGLRNFLIDLEFLYLDSSETKYVIAEEHSFACNELIQQNQISPAEFLKIQHMKGEIGRAAELKIIEYERERLLQFPDMVEKIEHTALKNVAAG</sequence>
<feature type="non-terminal residue" evidence="1">
    <location>
        <position position="222"/>
    </location>
</feature>